<proteinExistence type="predicted"/>
<dbReference type="RefSeq" id="WP_095984665.1">
    <property type="nucleotide sequence ID" value="NZ_CP022098.1"/>
</dbReference>
<accession>A0A250IXZ3</accession>
<dbReference type="InterPro" id="IPR015915">
    <property type="entry name" value="Kelch-typ_b-propeller"/>
</dbReference>
<name>A0A250IXZ3_9BACT</name>
<dbReference type="SUPFAM" id="SSF117281">
    <property type="entry name" value="Kelch motif"/>
    <property type="match status" value="1"/>
</dbReference>
<protein>
    <recommendedName>
        <fullName evidence="3">Galactose oxidase</fullName>
    </recommendedName>
</protein>
<evidence type="ECO:0000313" key="2">
    <source>
        <dbReference type="Proteomes" id="UP000217257"/>
    </source>
</evidence>
<gene>
    <name evidence="1" type="ORF">CYFUS_001554</name>
</gene>
<evidence type="ECO:0008006" key="3">
    <source>
        <dbReference type="Google" id="ProtNLM"/>
    </source>
</evidence>
<dbReference type="AlphaFoldDB" id="A0A250IXZ3"/>
<organism evidence="1 2">
    <name type="scientific">Cystobacter fuscus</name>
    <dbReference type="NCBI Taxonomy" id="43"/>
    <lineage>
        <taxon>Bacteria</taxon>
        <taxon>Pseudomonadati</taxon>
        <taxon>Myxococcota</taxon>
        <taxon>Myxococcia</taxon>
        <taxon>Myxococcales</taxon>
        <taxon>Cystobacterineae</taxon>
        <taxon>Archangiaceae</taxon>
        <taxon>Cystobacter</taxon>
    </lineage>
</organism>
<reference evidence="1 2" key="1">
    <citation type="submission" date="2017-06" db="EMBL/GenBank/DDBJ databases">
        <title>Sequencing and comparative analysis of myxobacterial genomes.</title>
        <authorList>
            <person name="Rupp O."/>
            <person name="Goesmann A."/>
            <person name="Sogaard-Andersen L."/>
        </authorList>
    </citation>
    <scope>NUCLEOTIDE SEQUENCE [LARGE SCALE GENOMIC DNA]</scope>
    <source>
        <strain evidence="1 2">DSM 52655</strain>
    </source>
</reference>
<dbReference type="Proteomes" id="UP000217257">
    <property type="component" value="Chromosome"/>
</dbReference>
<dbReference type="EMBL" id="CP022098">
    <property type="protein sequence ID" value="ATB36140.1"/>
    <property type="molecule type" value="Genomic_DNA"/>
</dbReference>
<dbReference type="InterPro" id="IPR037293">
    <property type="entry name" value="Gal_Oxidase_central_sf"/>
</dbReference>
<evidence type="ECO:0000313" key="1">
    <source>
        <dbReference type="EMBL" id="ATB36140.1"/>
    </source>
</evidence>
<dbReference type="Gene3D" id="2.130.10.80">
    <property type="entry name" value="Galactose oxidase/kelch, beta-propeller"/>
    <property type="match status" value="1"/>
</dbReference>
<dbReference type="KEGG" id="cfus:CYFUS_001554"/>
<sequence>MGGYDDSTGIHASAELYDPNAGAWCTTGSLGQDRYEHTATPLPDGRVLITAGFSNGSSYTSEVYGLGGR</sequence>